<keyword evidence="3" id="KW-1185">Reference proteome</keyword>
<feature type="transmembrane region" description="Helical" evidence="1">
    <location>
        <begin position="12"/>
        <end position="33"/>
    </location>
</feature>
<evidence type="ECO:0008006" key="4">
    <source>
        <dbReference type="Google" id="ProtNLM"/>
    </source>
</evidence>
<evidence type="ECO:0000313" key="2">
    <source>
        <dbReference type="EMBL" id="KAK3058715.1"/>
    </source>
</evidence>
<keyword evidence="1" id="KW-1133">Transmembrane helix</keyword>
<keyword evidence="1" id="KW-0812">Transmembrane</keyword>
<evidence type="ECO:0000256" key="1">
    <source>
        <dbReference type="SAM" id="Phobius"/>
    </source>
</evidence>
<dbReference type="EMBL" id="JAWDJX010000001">
    <property type="protein sequence ID" value="KAK3058715.1"/>
    <property type="molecule type" value="Genomic_DNA"/>
</dbReference>
<protein>
    <recommendedName>
        <fullName evidence="4">Glycosyltransferase family 8 protein</fullName>
    </recommendedName>
</protein>
<proteinExistence type="predicted"/>
<dbReference type="Proteomes" id="UP001271007">
    <property type="component" value="Unassembled WGS sequence"/>
</dbReference>
<comment type="caution">
    <text evidence="2">The sequence shown here is derived from an EMBL/GenBank/DDBJ whole genome shotgun (WGS) entry which is preliminary data.</text>
</comment>
<gene>
    <name evidence="2" type="ORF">LTR09_000280</name>
</gene>
<name>A0AAJ0GJC3_9PEZI</name>
<evidence type="ECO:0000313" key="3">
    <source>
        <dbReference type="Proteomes" id="UP001271007"/>
    </source>
</evidence>
<sequence>MGRLLLSQGQVTVVLSSGLIALFTLLLFLAGYVHQQQTVTGLQTALKPRLPKPPPSIIEANQQPVQPPIQPSRILGSKNKNGGHVAFTDFSASTSDAAARVDWTRLAHVQVVRNHHDMCNAIMVLADLHRLKSPARRVLLFPQVWATEKKAGRGDASDPYLDISRRLMKVAARRYGVELRPISPFLQGAEAAGEDEMYSLASAFALTDFDRIMSIETAGLILDAEPLDAVLAFTEAAPFAMLHDTVDGDGIHLDDLFLLQPSKDVYHDLQQTLSDQQPFNDTLLTTAFPDPLLISTSSPDHTLIRSIGLLHGVEVPFNATAFLSDVSYIRFSDPKLPGPEFEVPWADKVAARPKNKDADWTWTKLYGEFEMKRMEVCGLGLEMWRD</sequence>
<dbReference type="AlphaFoldDB" id="A0AAJ0GJC3"/>
<keyword evidence="1" id="KW-0472">Membrane</keyword>
<reference evidence="2" key="1">
    <citation type="submission" date="2023-04" db="EMBL/GenBank/DDBJ databases">
        <title>Black Yeasts Isolated from many extreme environments.</title>
        <authorList>
            <person name="Coleine C."/>
            <person name="Stajich J.E."/>
            <person name="Selbmann L."/>
        </authorList>
    </citation>
    <scope>NUCLEOTIDE SEQUENCE</scope>
    <source>
        <strain evidence="2">CCFEE 5312</strain>
    </source>
</reference>
<accession>A0AAJ0GJC3</accession>
<organism evidence="2 3">
    <name type="scientific">Extremus antarcticus</name>
    <dbReference type="NCBI Taxonomy" id="702011"/>
    <lineage>
        <taxon>Eukaryota</taxon>
        <taxon>Fungi</taxon>
        <taxon>Dikarya</taxon>
        <taxon>Ascomycota</taxon>
        <taxon>Pezizomycotina</taxon>
        <taxon>Dothideomycetes</taxon>
        <taxon>Dothideomycetidae</taxon>
        <taxon>Mycosphaerellales</taxon>
        <taxon>Extremaceae</taxon>
        <taxon>Extremus</taxon>
    </lineage>
</organism>